<accession>A0A8J7HVZ2</accession>
<proteinExistence type="predicted"/>
<comment type="caution">
    <text evidence="1">The sequence shown here is derived from an EMBL/GenBank/DDBJ whole genome shotgun (WGS) entry which is preliminary data.</text>
</comment>
<keyword evidence="2" id="KW-1185">Reference proteome</keyword>
<dbReference type="Gene3D" id="3.40.50.150">
    <property type="entry name" value="Vaccinia Virus protein VP39"/>
    <property type="match status" value="1"/>
</dbReference>
<gene>
    <name evidence="1" type="ORF">I8748_19115</name>
</gene>
<sequence>MSQAEQSATNLASDNWNNNLSKHQEKLLKDFVKVARGITPFTSNIFLEIGVVVQRALSRKLTNLIQLSGYNKRKIASYGDRKIILNIGCANVYKDTLINADLFFSGGEVLEKIRGRKGWDIDLFVNIDSYDQNLFECADGIVLSHVLEHIYPNLALKVLANCFNYLKPGRCIRTSVPHLEAFNRSDFPIYMGIENRNLARNYMIYGFHHKFMYDAEILATLMKKVGFSEVQQVFYGQGLLNETDEPSHQFESIYLTGVKP</sequence>
<dbReference type="Proteomes" id="UP000632766">
    <property type="component" value="Unassembled WGS sequence"/>
</dbReference>
<evidence type="ECO:0000313" key="2">
    <source>
        <dbReference type="Proteomes" id="UP000632766"/>
    </source>
</evidence>
<organism evidence="1 2">
    <name type="scientific">Amazonocrinis nigriterrae CENA67</name>
    <dbReference type="NCBI Taxonomy" id="2794033"/>
    <lineage>
        <taxon>Bacteria</taxon>
        <taxon>Bacillati</taxon>
        <taxon>Cyanobacteriota</taxon>
        <taxon>Cyanophyceae</taxon>
        <taxon>Nostocales</taxon>
        <taxon>Nostocaceae</taxon>
        <taxon>Amazonocrinis</taxon>
        <taxon>Amazonocrinis nigriterrae</taxon>
    </lineage>
</organism>
<dbReference type="RefSeq" id="WP_198126119.1">
    <property type="nucleotide sequence ID" value="NZ_JAECZC010000038.1"/>
</dbReference>
<protein>
    <recommendedName>
        <fullName evidence="3">Methyltransferase type 11 domain-containing protein</fullName>
    </recommendedName>
</protein>
<dbReference type="SUPFAM" id="SSF53335">
    <property type="entry name" value="S-adenosyl-L-methionine-dependent methyltransferases"/>
    <property type="match status" value="1"/>
</dbReference>
<evidence type="ECO:0008006" key="3">
    <source>
        <dbReference type="Google" id="ProtNLM"/>
    </source>
</evidence>
<dbReference type="InterPro" id="IPR029063">
    <property type="entry name" value="SAM-dependent_MTases_sf"/>
</dbReference>
<name>A0A8J7HVZ2_9NOST</name>
<reference evidence="1 2" key="1">
    <citation type="journal article" date="2021" name="Int. J. Syst. Evol. Microbiol.">
        <title>Amazonocrinis nigriterrae gen. nov., sp. nov., Atlanticothrix silvestris gen. nov., sp. nov. and Dendronalium phyllosphericum gen. nov., sp. nov., nostocacean cyanobacteria from Brazilian environments.</title>
        <authorList>
            <person name="Alvarenga D.O."/>
            <person name="Andreote A.P.D."/>
            <person name="Branco L.H.Z."/>
            <person name="Delbaje E."/>
            <person name="Cruz R.B."/>
            <person name="Varani A.M."/>
            <person name="Fiore M.F."/>
        </authorList>
    </citation>
    <scope>NUCLEOTIDE SEQUENCE [LARGE SCALE GENOMIC DNA]</scope>
    <source>
        <strain evidence="1 2">CENA67</strain>
    </source>
</reference>
<dbReference type="EMBL" id="JAECZC010000038">
    <property type="protein sequence ID" value="MBH8564272.1"/>
    <property type="molecule type" value="Genomic_DNA"/>
</dbReference>
<dbReference type="AlphaFoldDB" id="A0A8J7HVZ2"/>
<evidence type="ECO:0000313" key="1">
    <source>
        <dbReference type="EMBL" id="MBH8564272.1"/>
    </source>
</evidence>